<evidence type="ECO:0000256" key="1">
    <source>
        <dbReference type="SAM" id="MobiDB-lite"/>
    </source>
</evidence>
<organism evidence="3 4">
    <name type="scientific">Sphaerosporella brunnea</name>
    <dbReference type="NCBI Taxonomy" id="1250544"/>
    <lineage>
        <taxon>Eukaryota</taxon>
        <taxon>Fungi</taxon>
        <taxon>Dikarya</taxon>
        <taxon>Ascomycota</taxon>
        <taxon>Pezizomycotina</taxon>
        <taxon>Pezizomycetes</taxon>
        <taxon>Pezizales</taxon>
        <taxon>Pyronemataceae</taxon>
        <taxon>Sphaerosporella</taxon>
    </lineage>
</organism>
<keyword evidence="2" id="KW-0812">Transmembrane</keyword>
<keyword evidence="4" id="KW-1185">Reference proteome</keyword>
<evidence type="ECO:0000256" key="2">
    <source>
        <dbReference type="SAM" id="Phobius"/>
    </source>
</evidence>
<accession>A0A5J5EBR5</accession>
<feature type="region of interest" description="Disordered" evidence="1">
    <location>
        <begin position="113"/>
        <end position="141"/>
    </location>
</feature>
<dbReference type="InParanoid" id="A0A5J5EBR5"/>
<dbReference type="Proteomes" id="UP000326924">
    <property type="component" value="Unassembled WGS sequence"/>
</dbReference>
<feature type="compositionally biased region" description="Polar residues" evidence="1">
    <location>
        <begin position="56"/>
        <end position="65"/>
    </location>
</feature>
<keyword evidence="2" id="KW-0472">Membrane</keyword>
<dbReference type="AlphaFoldDB" id="A0A5J5EBR5"/>
<name>A0A5J5EBR5_9PEZI</name>
<sequence length="271" mass="29508">MEFSGGSQTPFSPIYIQAEAKSKIRPLIATHSLTHSLPIATPTRQKPAPRYIHGSRTGTYSSPNGPYRRATNSCKYISNLSPPSPPPFFRPEKTHHIPAPLLLILRLRLSSSRSRRSKSLHPPSSTSTPTPPSRTEGEGGTYAVRAPGHHQHCAAASPCCGCGCGCRLLCRVCGKHRHALGQRDVGGPGAGDLRAPRRRRRLPVEVVVGVVVVVVVVVTVVGHFVEVELGGKKRLCESERRRRFFYTRRLAIELAVGTAIANGVKKKKTLI</sequence>
<reference evidence="3 4" key="1">
    <citation type="submission" date="2019-09" db="EMBL/GenBank/DDBJ databases">
        <title>Draft genome of the ectomycorrhizal ascomycete Sphaerosporella brunnea.</title>
        <authorList>
            <consortium name="DOE Joint Genome Institute"/>
            <person name="Benucci G.M."/>
            <person name="Marozzi G."/>
            <person name="Antonielli L."/>
            <person name="Sanchez S."/>
            <person name="Marco P."/>
            <person name="Wang X."/>
            <person name="Falini L.B."/>
            <person name="Barry K."/>
            <person name="Haridas S."/>
            <person name="Lipzen A."/>
            <person name="Labutti K."/>
            <person name="Grigoriev I.V."/>
            <person name="Murat C."/>
            <person name="Martin F."/>
            <person name="Albertini E."/>
            <person name="Donnini D."/>
            <person name="Bonito G."/>
        </authorList>
    </citation>
    <scope>NUCLEOTIDE SEQUENCE [LARGE SCALE GENOMIC DNA]</scope>
    <source>
        <strain evidence="3 4">Sb_GMNB300</strain>
    </source>
</reference>
<dbReference type="EMBL" id="VXIS01000637">
    <property type="protein sequence ID" value="KAA8892680.1"/>
    <property type="molecule type" value="Genomic_DNA"/>
</dbReference>
<evidence type="ECO:0000313" key="4">
    <source>
        <dbReference type="Proteomes" id="UP000326924"/>
    </source>
</evidence>
<feature type="transmembrane region" description="Helical" evidence="2">
    <location>
        <begin position="202"/>
        <end position="225"/>
    </location>
</feature>
<protein>
    <submittedName>
        <fullName evidence="3">Uncharacterized protein</fullName>
    </submittedName>
</protein>
<feature type="region of interest" description="Disordered" evidence="1">
    <location>
        <begin position="39"/>
        <end position="65"/>
    </location>
</feature>
<proteinExistence type="predicted"/>
<keyword evidence="2" id="KW-1133">Transmembrane helix</keyword>
<evidence type="ECO:0000313" key="3">
    <source>
        <dbReference type="EMBL" id="KAA8892680.1"/>
    </source>
</evidence>
<gene>
    <name evidence="3" type="ORF">FN846DRAFT_645336</name>
</gene>
<comment type="caution">
    <text evidence="3">The sequence shown here is derived from an EMBL/GenBank/DDBJ whole genome shotgun (WGS) entry which is preliminary data.</text>
</comment>